<accession>A0A1C5HT90</accession>
<feature type="region of interest" description="Disordered" evidence="1">
    <location>
        <begin position="28"/>
        <end position="69"/>
    </location>
</feature>
<feature type="signal peptide" evidence="2">
    <location>
        <begin position="1"/>
        <end position="27"/>
    </location>
</feature>
<dbReference type="Proteomes" id="UP000198215">
    <property type="component" value="Chromosome I"/>
</dbReference>
<evidence type="ECO:0000256" key="2">
    <source>
        <dbReference type="SAM" id="SignalP"/>
    </source>
</evidence>
<evidence type="ECO:0000313" key="3">
    <source>
        <dbReference type="EMBL" id="SCG49234.1"/>
    </source>
</evidence>
<keyword evidence="2" id="KW-0732">Signal</keyword>
<name>A0A1C5HT90_9ACTN</name>
<dbReference type="OrthoDB" id="3695526at2"/>
<feature type="chain" id="PRO_5008718088" description="DUF3558 domain-containing protein" evidence="2">
    <location>
        <begin position="28"/>
        <end position="225"/>
    </location>
</feature>
<evidence type="ECO:0000313" key="4">
    <source>
        <dbReference type="Proteomes" id="UP000198215"/>
    </source>
</evidence>
<dbReference type="AlphaFoldDB" id="A0A1C5HT90"/>
<keyword evidence="4" id="KW-1185">Reference proteome</keyword>
<organism evidence="3 4">
    <name type="scientific">Micromonospora coxensis</name>
    <dbReference type="NCBI Taxonomy" id="356852"/>
    <lineage>
        <taxon>Bacteria</taxon>
        <taxon>Bacillati</taxon>
        <taxon>Actinomycetota</taxon>
        <taxon>Actinomycetes</taxon>
        <taxon>Micromonosporales</taxon>
        <taxon>Micromonosporaceae</taxon>
        <taxon>Micromonospora</taxon>
    </lineage>
</organism>
<dbReference type="EMBL" id="LT607753">
    <property type="protein sequence ID" value="SCG49234.1"/>
    <property type="molecule type" value="Genomic_DNA"/>
</dbReference>
<reference evidence="4" key="1">
    <citation type="submission" date="2016-06" db="EMBL/GenBank/DDBJ databases">
        <authorList>
            <person name="Varghese N."/>
            <person name="Submissions Spin"/>
        </authorList>
    </citation>
    <scope>NUCLEOTIDE SEQUENCE [LARGE SCALE GENOMIC DNA]</scope>
    <source>
        <strain evidence="4">DSM 45161</strain>
    </source>
</reference>
<evidence type="ECO:0008006" key="5">
    <source>
        <dbReference type="Google" id="ProtNLM"/>
    </source>
</evidence>
<sequence>MTTGVGTVRRRAAVLVLAALTAIVATGCTGGDGTPAGDASPPAPTSTGEPWYDEVNPAPAAGSVGGPGSPCPLPVSFSLPEQWTPKPIQVPEGELAEVLGEAFTRRGGATARCEVDGRRAGGGFLRVWTADDPAVEARPALEAFVAGEEKVSGQEFRSVRAGGVDAVEATWVSTSELTEDTNRSWAFAVRAGGRTVLVTVSENLLAEATDLLPGYRLAGRSLTVG</sequence>
<evidence type="ECO:0000256" key="1">
    <source>
        <dbReference type="SAM" id="MobiDB-lite"/>
    </source>
</evidence>
<dbReference type="InterPro" id="IPR044058">
    <property type="entry name" value="Lipoprotein_23"/>
</dbReference>
<gene>
    <name evidence="3" type="ORF">GA0070614_1761</name>
</gene>
<proteinExistence type="predicted"/>
<protein>
    <recommendedName>
        <fullName evidence="5">DUF3558 domain-containing protein</fullName>
    </recommendedName>
</protein>
<dbReference type="Pfam" id="PF18966">
    <property type="entry name" value="Lipoprotein_23"/>
    <property type="match status" value="1"/>
</dbReference>